<dbReference type="VEuPathDB" id="TriTrypDB:TcCL_ESM07824"/>
<protein>
    <submittedName>
        <fullName evidence="1">Uncharacterized protein</fullName>
    </submittedName>
</protein>
<dbReference type="VEuPathDB" id="TriTrypDB:TcBrA4_0054060"/>
<dbReference type="VEuPathDB" id="TriTrypDB:C4B63_72g89"/>
<dbReference type="VEuPathDB" id="TriTrypDB:TCSYLVIO_007121"/>
<dbReference type="VEuPathDB" id="TriTrypDB:TcG_07156"/>
<comment type="caution">
    <text evidence="1">The sequence shown here is derived from an EMBL/GenBank/DDBJ whole genome shotgun (WGS) entry which is preliminary data.</text>
</comment>
<proteinExistence type="predicted"/>
<dbReference type="VEuPathDB" id="TriTrypDB:C3747_284g28"/>
<dbReference type="VEuPathDB" id="TriTrypDB:TcCLB.506625.160"/>
<dbReference type="AlphaFoldDB" id="A0A2V2UWT4"/>
<reference evidence="1 2" key="1">
    <citation type="journal article" date="2018" name="Microb. Genom.">
        <title>Expanding an expanded genome: long-read sequencing of Trypanosoma cruzi.</title>
        <authorList>
            <person name="Berna L."/>
            <person name="Rodriguez M."/>
            <person name="Chiribao M.L."/>
            <person name="Parodi-Talice A."/>
            <person name="Pita S."/>
            <person name="Rijo G."/>
            <person name="Alvarez-Valin F."/>
            <person name="Robello C."/>
        </authorList>
    </citation>
    <scope>NUCLEOTIDE SEQUENCE [LARGE SCALE GENOMIC DNA]</scope>
    <source>
        <strain evidence="1 2">Dm28c</strain>
    </source>
</reference>
<dbReference type="Proteomes" id="UP000246121">
    <property type="component" value="Unassembled WGS sequence"/>
</dbReference>
<evidence type="ECO:0000313" key="1">
    <source>
        <dbReference type="EMBL" id="PWU88504.1"/>
    </source>
</evidence>
<name>A0A2V2UWT4_TRYCR</name>
<dbReference type="VEuPathDB" id="TriTrypDB:Tc_MARK_6172"/>
<sequence length="394" mass="45075">MPEDLTMGEAKEVLTMMKDRQWERALDLFCAFPALLELTPRPPALLLPMTVLGNVARRLRYWEALWQAVSRTLIAVPMDNVLSAASLFFAYMRIEEQSADAQEKAKEVARAKDAVIAFVNDRRMHEGRALEPAALHSFVHSTCTRGCWEDALSFTERPAAVFAELVERSNWQAAIAIYGTMLPSAQERVGPQLEHLFISMGLWIPALRYAQSYLPDDTFALRSLAIPLCAALGQWRRALHMLFCHVPLPTAAEALLKRYCFLRHTEETIYEASESGDWMKALQAWNAVRQIPYDRTILARRGGEEKTDEDAHPCISPHALSVQPNYCLNINATTIVAWCFRRTSLPHRTLFCFVFYRCSTTFVSLHFLMDVCCRSTERHMRPTEWCLTVMQFLH</sequence>
<accession>A0A2V2UWT4</accession>
<dbReference type="VEuPathDB" id="TriTrypDB:TcYC6_0024630"/>
<dbReference type="VEuPathDB" id="TriTrypDB:BCY84_15507"/>
<dbReference type="VEuPathDB" id="TriTrypDB:ECC02_006577"/>
<organism evidence="1 2">
    <name type="scientific">Trypanosoma cruzi</name>
    <dbReference type="NCBI Taxonomy" id="5693"/>
    <lineage>
        <taxon>Eukaryota</taxon>
        <taxon>Discoba</taxon>
        <taxon>Euglenozoa</taxon>
        <taxon>Kinetoplastea</taxon>
        <taxon>Metakinetoplastina</taxon>
        <taxon>Trypanosomatida</taxon>
        <taxon>Trypanosomatidae</taxon>
        <taxon>Trypanosoma</taxon>
        <taxon>Schizotrypanum</taxon>
    </lineage>
</organism>
<dbReference type="VEuPathDB" id="TriTrypDB:TCDM_07821"/>
<gene>
    <name evidence="1" type="ORF">C4B63_72g89</name>
</gene>
<dbReference type="EMBL" id="PRFA01000072">
    <property type="protein sequence ID" value="PWU88504.1"/>
    <property type="molecule type" value="Genomic_DNA"/>
</dbReference>
<evidence type="ECO:0000313" key="2">
    <source>
        <dbReference type="Proteomes" id="UP000246121"/>
    </source>
</evidence>